<dbReference type="EC" id="2.4.-.-" evidence="10"/>
<dbReference type="Proteomes" id="UP001176883">
    <property type="component" value="Unassembled WGS sequence"/>
</dbReference>
<dbReference type="PANTHER" id="PTHR33908">
    <property type="entry name" value="MANNOSYLTRANSFERASE YKCB-RELATED"/>
    <property type="match status" value="1"/>
</dbReference>
<dbReference type="Pfam" id="PF13231">
    <property type="entry name" value="PMT_2"/>
    <property type="match status" value="1"/>
</dbReference>
<gene>
    <name evidence="10" type="ORF">Q4Q35_11495</name>
</gene>
<evidence type="ECO:0000256" key="8">
    <source>
        <dbReference type="SAM" id="Phobius"/>
    </source>
</evidence>
<evidence type="ECO:0000313" key="10">
    <source>
        <dbReference type="EMBL" id="MDO5970429.1"/>
    </source>
</evidence>
<feature type="transmembrane region" description="Helical" evidence="8">
    <location>
        <begin position="321"/>
        <end position="338"/>
    </location>
</feature>
<feature type="transmembrane region" description="Helical" evidence="8">
    <location>
        <begin position="134"/>
        <end position="152"/>
    </location>
</feature>
<keyword evidence="7 8" id="KW-0472">Membrane</keyword>
<evidence type="ECO:0000313" key="11">
    <source>
        <dbReference type="Proteomes" id="UP001176883"/>
    </source>
</evidence>
<feature type="transmembrane region" description="Helical" evidence="8">
    <location>
        <begin position="164"/>
        <end position="194"/>
    </location>
</feature>
<evidence type="ECO:0000256" key="2">
    <source>
        <dbReference type="ARBA" id="ARBA00022475"/>
    </source>
</evidence>
<evidence type="ECO:0000259" key="9">
    <source>
        <dbReference type="Pfam" id="PF13231"/>
    </source>
</evidence>
<feature type="transmembrane region" description="Helical" evidence="8">
    <location>
        <begin position="82"/>
        <end position="103"/>
    </location>
</feature>
<dbReference type="PANTHER" id="PTHR33908:SF11">
    <property type="entry name" value="MEMBRANE PROTEIN"/>
    <property type="match status" value="1"/>
</dbReference>
<keyword evidence="6 8" id="KW-1133">Transmembrane helix</keyword>
<dbReference type="InterPro" id="IPR038731">
    <property type="entry name" value="RgtA/B/C-like"/>
</dbReference>
<feature type="transmembrane region" description="Helical" evidence="8">
    <location>
        <begin position="9"/>
        <end position="33"/>
    </location>
</feature>
<evidence type="ECO:0000256" key="5">
    <source>
        <dbReference type="ARBA" id="ARBA00022692"/>
    </source>
</evidence>
<feature type="transmembrane region" description="Helical" evidence="8">
    <location>
        <begin position="292"/>
        <end position="314"/>
    </location>
</feature>
<evidence type="ECO:0000256" key="1">
    <source>
        <dbReference type="ARBA" id="ARBA00004651"/>
    </source>
</evidence>
<evidence type="ECO:0000256" key="4">
    <source>
        <dbReference type="ARBA" id="ARBA00022679"/>
    </source>
</evidence>
<accession>A0ABT8WBA2</accession>
<comment type="subcellular location">
    <subcellularLocation>
        <location evidence="1">Cell membrane</location>
        <topology evidence="1">Multi-pass membrane protein</topology>
    </subcellularLocation>
</comment>
<dbReference type="GO" id="GO:0016757">
    <property type="term" value="F:glycosyltransferase activity"/>
    <property type="evidence" value="ECO:0007669"/>
    <property type="project" value="UniProtKB-KW"/>
</dbReference>
<sequence>MKKSKVYSIFLNPFIVSVFLLTILIFIALHPFFGFDESLWSYIGRIWNRNGIPPYIGSVENKTPGVFILFAISDYIFNGSILFVRIIGIFAIITSSYFIYLFCKKVHSKLSGILAMCIFSLVMSWSLLDGFCFAQTETFMLLFSIIAFYFITHTNNKRMQTKMLLLAGLSMGMAISFKQIAITTLIALFVFFLIYSSQGKTKVQKVIGVIIISTGVILSFLAIYLILLIFGVSLIEYIEGTWLILINKGSKAPNFETRVNNFADIFIYSKFTIFYLFLFLAFYKTKILKNKYFIGLFIWLIIDFIGVNASGYYYGHQIKQLLIPIVILSGIGIADFFYRKFFSNDKNMQMLFVVTVISLFFPYKQFKHTVSLIRENQEIPIYEELGEWIEKSTDEKDYIYVLGENANLVKTLYCSNRLSSSRYFHSIFITSDVERQIVFKDLQNNPPFYILNEINFPIVKELYGENTFHFINEKYTSFYKKDNYEILKRNTK</sequence>
<comment type="caution">
    <text evidence="10">The sequence shown here is derived from an EMBL/GenBank/DDBJ whole genome shotgun (WGS) entry which is preliminary data.</text>
</comment>
<keyword evidence="5 8" id="KW-0812">Transmembrane</keyword>
<organism evidence="10 11">
    <name type="scientific">Flavivirga aquimarina</name>
    <dbReference type="NCBI Taxonomy" id="2027862"/>
    <lineage>
        <taxon>Bacteria</taxon>
        <taxon>Pseudomonadati</taxon>
        <taxon>Bacteroidota</taxon>
        <taxon>Flavobacteriia</taxon>
        <taxon>Flavobacteriales</taxon>
        <taxon>Flavobacteriaceae</taxon>
        <taxon>Flavivirga</taxon>
    </lineage>
</organism>
<protein>
    <submittedName>
        <fullName evidence="10">Glycosyltransferase family 39 protein</fullName>
        <ecNumber evidence="10">2.4.-.-</ecNumber>
    </submittedName>
</protein>
<evidence type="ECO:0000256" key="3">
    <source>
        <dbReference type="ARBA" id="ARBA00022676"/>
    </source>
</evidence>
<proteinExistence type="predicted"/>
<keyword evidence="4 10" id="KW-0808">Transferase</keyword>
<feature type="transmembrane region" description="Helical" evidence="8">
    <location>
        <begin position="110"/>
        <end position="128"/>
    </location>
</feature>
<reference evidence="10" key="1">
    <citation type="submission" date="2023-07" db="EMBL/GenBank/DDBJ databases">
        <title>Two novel species in the genus Flavivirga.</title>
        <authorList>
            <person name="Kwon K."/>
        </authorList>
    </citation>
    <scope>NUCLEOTIDE SEQUENCE</scope>
    <source>
        <strain evidence="10">KCTC 52353</strain>
    </source>
</reference>
<keyword evidence="3 10" id="KW-0328">Glycosyltransferase</keyword>
<feature type="transmembrane region" description="Helical" evidence="8">
    <location>
        <begin position="259"/>
        <end position="280"/>
    </location>
</feature>
<name>A0ABT8WBA2_9FLAO</name>
<feature type="transmembrane region" description="Helical" evidence="8">
    <location>
        <begin position="350"/>
        <end position="366"/>
    </location>
</feature>
<evidence type="ECO:0000256" key="7">
    <source>
        <dbReference type="ARBA" id="ARBA00023136"/>
    </source>
</evidence>
<dbReference type="EMBL" id="JAUOEK010000120">
    <property type="protein sequence ID" value="MDO5970429.1"/>
    <property type="molecule type" value="Genomic_DNA"/>
</dbReference>
<keyword evidence="2" id="KW-1003">Cell membrane</keyword>
<keyword evidence="11" id="KW-1185">Reference proteome</keyword>
<feature type="domain" description="Glycosyltransferase RgtA/B/C/D-like" evidence="9">
    <location>
        <begin position="62"/>
        <end position="220"/>
    </location>
</feature>
<evidence type="ECO:0000256" key="6">
    <source>
        <dbReference type="ARBA" id="ARBA00022989"/>
    </source>
</evidence>
<dbReference type="InterPro" id="IPR050297">
    <property type="entry name" value="LipidA_mod_glycosyltrf_83"/>
</dbReference>
<feature type="transmembrane region" description="Helical" evidence="8">
    <location>
        <begin position="206"/>
        <end position="238"/>
    </location>
</feature>